<protein>
    <submittedName>
        <fullName evidence="3">Fatty acid desaturase</fullName>
    </submittedName>
</protein>
<feature type="transmembrane region" description="Helical" evidence="1">
    <location>
        <begin position="67"/>
        <end position="84"/>
    </location>
</feature>
<evidence type="ECO:0000259" key="2">
    <source>
        <dbReference type="Pfam" id="PF00487"/>
    </source>
</evidence>
<dbReference type="InterPro" id="IPR005804">
    <property type="entry name" value="FA_desaturase_dom"/>
</dbReference>
<organism evidence="3 4">
    <name type="scientific">Yersinia intermedia</name>
    <dbReference type="NCBI Taxonomy" id="631"/>
    <lineage>
        <taxon>Bacteria</taxon>
        <taxon>Pseudomonadati</taxon>
        <taxon>Pseudomonadota</taxon>
        <taxon>Gammaproteobacteria</taxon>
        <taxon>Enterobacterales</taxon>
        <taxon>Yersiniaceae</taxon>
        <taxon>Yersinia</taxon>
    </lineage>
</organism>
<dbReference type="EMBL" id="CWJI01000001">
    <property type="protein sequence ID" value="CRY53515.1"/>
    <property type="molecule type" value="Genomic_DNA"/>
</dbReference>
<feature type="transmembrane region" description="Helical" evidence="1">
    <location>
        <begin position="43"/>
        <end position="61"/>
    </location>
</feature>
<feature type="domain" description="Fatty acid desaturase" evidence="2">
    <location>
        <begin position="68"/>
        <end position="318"/>
    </location>
</feature>
<dbReference type="GO" id="GO:0006629">
    <property type="term" value="P:lipid metabolic process"/>
    <property type="evidence" value="ECO:0007669"/>
    <property type="project" value="InterPro"/>
</dbReference>
<evidence type="ECO:0000313" key="4">
    <source>
        <dbReference type="Proteomes" id="UP000043316"/>
    </source>
</evidence>
<keyword evidence="1" id="KW-0472">Membrane</keyword>
<dbReference type="Proteomes" id="UP000043316">
    <property type="component" value="Unassembled WGS sequence"/>
</dbReference>
<dbReference type="Pfam" id="PF00487">
    <property type="entry name" value="FA_desaturase"/>
    <property type="match status" value="1"/>
</dbReference>
<reference evidence="4" key="1">
    <citation type="submission" date="2015-03" db="EMBL/GenBank/DDBJ databases">
        <authorList>
            <consortium name="Pathogen Informatics"/>
        </authorList>
    </citation>
    <scope>NUCLEOTIDE SEQUENCE [LARGE SCALE GENOMIC DNA]</scope>
    <source>
        <strain evidence="4">R148</strain>
    </source>
</reference>
<accession>A0A0H5LR21</accession>
<feature type="transmembrane region" description="Helical" evidence="1">
    <location>
        <begin position="153"/>
        <end position="172"/>
    </location>
</feature>
<feature type="transmembrane region" description="Helical" evidence="1">
    <location>
        <begin position="192"/>
        <end position="211"/>
    </location>
</feature>
<dbReference type="AlphaFoldDB" id="A0A0H5LR21"/>
<dbReference type="RefSeq" id="WP_053008783.1">
    <property type="nucleotide sequence ID" value="NZ_CWJI01000001.1"/>
</dbReference>
<keyword evidence="1" id="KW-1133">Transmembrane helix</keyword>
<name>A0A0H5LR21_YERIN</name>
<sequence length="353" mass="41274">MNVNNSNANMLDDKVKSQKVRRAIANHCKKLEERYSILKHQNALGVGILSFVIGVLVVSSLCYLNGYIAWWACIIINALCLSVAHELEHDLIHNLYFKKNRVMQNAMMFLVWIVRPSTANPWVRRKIHLRHHQMPGTYEDLEERLLSNGQRWGLLRLWMISDFIVAVGVLIIQAKSWKERRELFKKACKAFFPLALLHSLIVYSFILFHLINFASSLFGVTIMWSELTLKIFNVIDIMMVVIIAPNILWAFCLHFVSSNMHYYGDNESGNVIQETQVLNHWWFWPFNLFCFNFGSTHAIHHFVVNEPFYIRQLSAPFAHKVMKDIGVRFNDVKTFNRSNRWGNKPLSNELDSY</sequence>
<proteinExistence type="predicted"/>
<evidence type="ECO:0000256" key="1">
    <source>
        <dbReference type="SAM" id="Phobius"/>
    </source>
</evidence>
<feature type="transmembrane region" description="Helical" evidence="1">
    <location>
        <begin position="231"/>
        <end position="256"/>
    </location>
</feature>
<evidence type="ECO:0000313" key="3">
    <source>
        <dbReference type="EMBL" id="CRY53515.1"/>
    </source>
</evidence>
<gene>
    <name evidence="3" type="ORF">ERS008476_00411</name>
</gene>
<keyword evidence="1" id="KW-0812">Transmembrane</keyword>